<keyword evidence="2" id="KW-1185">Reference proteome</keyword>
<reference evidence="1 2" key="1">
    <citation type="submission" date="2016-03" db="EMBL/GenBank/DDBJ databases">
        <title>Whole genome sequencing of Grifola frondosa 9006-11.</title>
        <authorList>
            <person name="Min B."/>
            <person name="Park H."/>
            <person name="Kim J.-G."/>
            <person name="Cho H."/>
            <person name="Oh Y.-L."/>
            <person name="Kong W.-S."/>
            <person name="Choi I.-G."/>
        </authorList>
    </citation>
    <scope>NUCLEOTIDE SEQUENCE [LARGE SCALE GENOMIC DNA]</scope>
    <source>
        <strain evidence="1 2">9006-11</strain>
    </source>
</reference>
<dbReference type="AlphaFoldDB" id="A0A1C7LPJ2"/>
<organism evidence="1 2">
    <name type="scientific">Grifola frondosa</name>
    <name type="common">Maitake</name>
    <name type="synonym">Polyporus frondosus</name>
    <dbReference type="NCBI Taxonomy" id="5627"/>
    <lineage>
        <taxon>Eukaryota</taxon>
        <taxon>Fungi</taxon>
        <taxon>Dikarya</taxon>
        <taxon>Basidiomycota</taxon>
        <taxon>Agaricomycotina</taxon>
        <taxon>Agaricomycetes</taxon>
        <taxon>Polyporales</taxon>
        <taxon>Grifolaceae</taxon>
        <taxon>Grifola</taxon>
    </lineage>
</organism>
<gene>
    <name evidence="1" type="ORF">A0H81_13603</name>
</gene>
<dbReference type="EMBL" id="LUGG01000031">
    <property type="protein sequence ID" value="OBZ66468.1"/>
    <property type="molecule type" value="Genomic_DNA"/>
</dbReference>
<accession>A0A1C7LPJ2</accession>
<dbReference type="OMA" id="WDIDIST"/>
<dbReference type="OrthoDB" id="3218552at2759"/>
<comment type="caution">
    <text evidence="1">The sequence shown here is derived from an EMBL/GenBank/DDBJ whole genome shotgun (WGS) entry which is preliminary data.</text>
</comment>
<dbReference type="STRING" id="5627.A0A1C7LPJ2"/>
<dbReference type="Proteomes" id="UP000092993">
    <property type="component" value="Unassembled WGS sequence"/>
</dbReference>
<proteinExistence type="predicted"/>
<sequence>MPRPDYIVRAFDSVPGGVQDVTDENLLCGPYNALQYRPPSEGRFIDFASIFVIKHAQRSVFFLEVKPAAYFQGEGTRGLMDDQMRDHFFMLHDQVKIPVLYGVSALGTHLCLYKCTASSGDLEPATIAHRPMRLDDYAPAERWSLELLSDEEYNFMTELAANITQMTAEA</sequence>
<evidence type="ECO:0000313" key="1">
    <source>
        <dbReference type="EMBL" id="OBZ66468.1"/>
    </source>
</evidence>
<evidence type="ECO:0000313" key="2">
    <source>
        <dbReference type="Proteomes" id="UP000092993"/>
    </source>
</evidence>
<name>A0A1C7LPJ2_GRIFR</name>
<protein>
    <submittedName>
        <fullName evidence="1">Uncharacterized protein</fullName>
    </submittedName>
</protein>